<evidence type="ECO:0000313" key="7">
    <source>
        <dbReference type="Proteomes" id="UP000656881"/>
    </source>
</evidence>
<dbReference type="Gene3D" id="3.60.130.10">
    <property type="entry name" value="Clavaminate synthase-like"/>
    <property type="match status" value="1"/>
</dbReference>
<sequence length="363" mass="39609">MSLRTSRMPQEPLRRRSLTDASVVAFGPLEPVALPVLAVPQRPGVPLTMWVRANAELVRERLHQHGAVLFRGFEEGADALRPVVEAVGGDGALAYQDGATPRSELGEGIYSSTEYPADQTIEMHNEACYSWSWPRVLGFACALPSETGGQTPLADSRKVLRRLPADLVARLERQGVRYVRNYTPGVGIPWQEALGCDESGLDAYAEQTRVRVERVADDHLRTEALRPAVARHPDTGEWVWFNQATSFHLSTIGDELAAELLGQVGSERVPKTSRAGDGSEFSRAELDAIRAAFAAESTAFDWQLGDVLVVDNLLASHGRAPFTGKRQIRVAMAAAANWEDVEARPALDGAQAGTTTHIKGERR</sequence>
<evidence type="ECO:0000256" key="1">
    <source>
        <dbReference type="ARBA" id="ARBA00001954"/>
    </source>
</evidence>
<gene>
    <name evidence="6" type="ORF">GCM10012286_65340</name>
</gene>
<keyword evidence="3" id="KW-0408">Iron</keyword>
<proteinExistence type="predicted"/>
<dbReference type="InterPro" id="IPR042098">
    <property type="entry name" value="TauD-like_sf"/>
</dbReference>
<feature type="domain" description="TauD/TfdA-like" evidence="5">
    <location>
        <begin position="42"/>
        <end position="332"/>
    </location>
</feature>
<name>A0ABQ2MLI3_9ACTN</name>
<keyword evidence="7" id="KW-1185">Reference proteome</keyword>
<dbReference type="EMBL" id="BMNG01000016">
    <property type="protein sequence ID" value="GGO54777.1"/>
    <property type="molecule type" value="Genomic_DNA"/>
</dbReference>
<dbReference type="RefSeq" id="WP_189176687.1">
    <property type="nucleotide sequence ID" value="NZ_BMNG01000016.1"/>
</dbReference>
<evidence type="ECO:0000256" key="4">
    <source>
        <dbReference type="ARBA" id="ARBA00023194"/>
    </source>
</evidence>
<reference evidence="7" key="1">
    <citation type="journal article" date="2019" name="Int. J. Syst. Evol. Microbiol.">
        <title>The Global Catalogue of Microorganisms (GCM) 10K type strain sequencing project: providing services to taxonomists for standard genome sequencing and annotation.</title>
        <authorList>
            <consortium name="The Broad Institute Genomics Platform"/>
            <consortium name="The Broad Institute Genome Sequencing Center for Infectious Disease"/>
            <person name="Wu L."/>
            <person name="Ma J."/>
        </authorList>
    </citation>
    <scope>NUCLEOTIDE SEQUENCE [LARGE SCALE GENOMIC DNA]</scope>
    <source>
        <strain evidence="7">CGMCC 4.7349</strain>
    </source>
</reference>
<evidence type="ECO:0000256" key="3">
    <source>
        <dbReference type="ARBA" id="ARBA00023004"/>
    </source>
</evidence>
<dbReference type="PANTHER" id="PTHR10696">
    <property type="entry name" value="GAMMA-BUTYROBETAINE HYDROXYLASE-RELATED"/>
    <property type="match status" value="1"/>
</dbReference>
<keyword evidence="4" id="KW-0045">Antibiotic biosynthesis</keyword>
<evidence type="ECO:0000313" key="6">
    <source>
        <dbReference type="EMBL" id="GGO54777.1"/>
    </source>
</evidence>
<organism evidence="6 7">
    <name type="scientific">Streptomyces lasiicapitis</name>
    <dbReference type="NCBI Taxonomy" id="1923961"/>
    <lineage>
        <taxon>Bacteria</taxon>
        <taxon>Bacillati</taxon>
        <taxon>Actinomycetota</taxon>
        <taxon>Actinomycetes</taxon>
        <taxon>Kitasatosporales</taxon>
        <taxon>Streptomycetaceae</taxon>
        <taxon>Streptomyces</taxon>
    </lineage>
</organism>
<evidence type="ECO:0000256" key="2">
    <source>
        <dbReference type="ARBA" id="ARBA00023002"/>
    </source>
</evidence>
<dbReference type="Pfam" id="PF02668">
    <property type="entry name" value="TauD"/>
    <property type="match status" value="1"/>
</dbReference>
<protein>
    <recommendedName>
        <fullName evidence="5">TauD/TfdA-like domain-containing protein</fullName>
    </recommendedName>
</protein>
<keyword evidence="2" id="KW-0560">Oxidoreductase</keyword>
<dbReference type="SUPFAM" id="SSF51197">
    <property type="entry name" value="Clavaminate synthase-like"/>
    <property type="match status" value="1"/>
</dbReference>
<comment type="caution">
    <text evidence="6">The sequence shown here is derived from an EMBL/GenBank/DDBJ whole genome shotgun (WGS) entry which is preliminary data.</text>
</comment>
<comment type="cofactor">
    <cofactor evidence="1">
        <name>Fe(2+)</name>
        <dbReference type="ChEBI" id="CHEBI:29033"/>
    </cofactor>
</comment>
<accession>A0ABQ2MLI3</accession>
<dbReference type="InterPro" id="IPR003819">
    <property type="entry name" value="TauD/TfdA-like"/>
</dbReference>
<evidence type="ECO:0000259" key="5">
    <source>
        <dbReference type="Pfam" id="PF02668"/>
    </source>
</evidence>
<dbReference type="Proteomes" id="UP000656881">
    <property type="component" value="Unassembled WGS sequence"/>
</dbReference>
<dbReference type="InterPro" id="IPR050411">
    <property type="entry name" value="AlphaKG_dependent_hydroxylases"/>
</dbReference>
<dbReference type="PANTHER" id="PTHR10696:SF56">
    <property type="entry name" value="TAUD_TFDA-LIKE DOMAIN-CONTAINING PROTEIN"/>
    <property type="match status" value="1"/>
</dbReference>